<evidence type="ECO:0000313" key="5">
    <source>
        <dbReference type="EMBL" id="NBC67715.1"/>
    </source>
</evidence>
<feature type="domain" description="HTH marR-type" evidence="4">
    <location>
        <begin position="7"/>
        <end position="139"/>
    </location>
</feature>
<dbReference type="GO" id="GO:0003677">
    <property type="term" value="F:DNA binding"/>
    <property type="evidence" value="ECO:0007669"/>
    <property type="project" value="UniProtKB-KW"/>
</dbReference>
<dbReference type="Proteomes" id="UP000558113">
    <property type="component" value="Unassembled WGS sequence"/>
</dbReference>
<evidence type="ECO:0000313" key="6">
    <source>
        <dbReference type="Proteomes" id="UP000558113"/>
    </source>
</evidence>
<dbReference type="GO" id="GO:0003700">
    <property type="term" value="F:DNA-binding transcription factor activity"/>
    <property type="evidence" value="ECO:0007669"/>
    <property type="project" value="InterPro"/>
</dbReference>
<organism evidence="5 6">
    <name type="scientific">Paenibacillus sacheonensis</name>
    <dbReference type="NCBI Taxonomy" id="742054"/>
    <lineage>
        <taxon>Bacteria</taxon>
        <taxon>Bacillati</taxon>
        <taxon>Bacillota</taxon>
        <taxon>Bacilli</taxon>
        <taxon>Bacillales</taxon>
        <taxon>Paenibacillaceae</taxon>
        <taxon>Paenibacillus</taxon>
    </lineage>
</organism>
<accession>A0A7X4YJV9</accession>
<name>A0A7X4YJV9_9BACL</name>
<dbReference type="PROSITE" id="PS50995">
    <property type="entry name" value="HTH_MARR_2"/>
    <property type="match status" value="1"/>
</dbReference>
<evidence type="ECO:0000256" key="3">
    <source>
        <dbReference type="ARBA" id="ARBA00023163"/>
    </source>
</evidence>
<dbReference type="InterPro" id="IPR000835">
    <property type="entry name" value="HTH_MarR-typ"/>
</dbReference>
<dbReference type="InterPro" id="IPR036388">
    <property type="entry name" value="WH-like_DNA-bd_sf"/>
</dbReference>
<dbReference type="Gene3D" id="1.10.10.10">
    <property type="entry name" value="Winged helix-like DNA-binding domain superfamily/Winged helix DNA-binding domain"/>
    <property type="match status" value="1"/>
</dbReference>
<dbReference type="InterPro" id="IPR039422">
    <property type="entry name" value="MarR/SlyA-like"/>
</dbReference>
<dbReference type="SUPFAM" id="SSF46785">
    <property type="entry name" value="Winged helix' DNA-binding domain"/>
    <property type="match status" value="1"/>
</dbReference>
<comment type="caution">
    <text evidence="5">The sequence shown here is derived from an EMBL/GenBank/DDBJ whole genome shotgun (WGS) entry which is preliminary data.</text>
</comment>
<dbReference type="InterPro" id="IPR036390">
    <property type="entry name" value="WH_DNA-bd_sf"/>
</dbReference>
<dbReference type="PRINTS" id="PR00598">
    <property type="entry name" value="HTHMARR"/>
</dbReference>
<keyword evidence="1" id="KW-0805">Transcription regulation</keyword>
<keyword evidence="2" id="KW-0238">DNA-binding</keyword>
<dbReference type="SMART" id="SM00347">
    <property type="entry name" value="HTH_MARR"/>
    <property type="match status" value="1"/>
</dbReference>
<proteinExistence type="predicted"/>
<dbReference type="RefSeq" id="WP_161693770.1">
    <property type="nucleotide sequence ID" value="NZ_JAAAMU010000001.1"/>
</dbReference>
<dbReference type="AlphaFoldDB" id="A0A7X4YJV9"/>
<evidence type="ECO:0000256" key="2">
    <source>
        <dbReference type="ARBA" id="ARBA00023125"/>
    </source>
</evidence>
<dbReference type="Pfam" id="PF12802">
    <property type="entry name" value="MarR_2"/>
    <property type="match status" value="1"/>
</dbReference>
<dbReference type="GO" id="GO:0006950">
    <property type="term" value="P:response to stress"/>
    <property type="evidence" value="ECO:0007669"/>
    <property type="project" value="TreeGrafter"/>
</dbReference>
<gene>
    <name evidence="5" type="ORF">GT003_01765</name>
</gene>
<dbReference type="PANTHER" id="PTHR33164:SF64">
    <property type="entry name" value="TRANSCRIPTIONAL REGULATOR SLYA"/>
    <property type="match status" value="1"/>
</dbReference>
<evidence type="ECO:0000256" key="1">
    <source>
        <dbReference type="ARBA" id="ARBA00023015"/>
    </source>
</evidence>
<dbReference type="EMBL" id="JAAAMU010000001">
    <property type="protein sequence ID" value="NBC67715.1"/>
    <property type="molecule type" value="Genomic_DNA"/>
</dbReference>
<sequence length="153" mass="17284">MTQSASHVPIGFAMGVTHRKLSALFQQRLAAHGITPEQWSALNQIDQAQGLIQKDIADRTGKDKPTTTRILDLLEKKGLIYKKPGERDRRCFVVYSTELGQKTIRETTPIEDSVTADVKQCISDEEYDMMMDMLMRIQRRIAGKLSSVVSEDD</sequence>
<keyword evidence="3" id="KW-0804">Transcription</keyword>
<protein>
    <submittedName>
        <fullName evidence="5">MarR family transcriptional regulator</fullName>
    </submittedName>
</protein>
<dbReference type="PANTHER" id="PTHR33164">
    <property type="entry name" value="TRANSCRIPTIONAL REGULATOR, MARR FAMILY"/>
    <property type="match status" value="1"/>
</dbReference>
<reference evidence="5 6" key="1">
    <citation type="submission" date="2020-01" db="EMBL/GenBank/DDBJ databases">
        <title>Paenibacillus soybeanensis sp. nov. isolated from the nodules of soybean (Glycine max(L.) Merr).</title>
        <authorList>
            <person name="Wang H."/>
        </authorList>
    </citation>
    <scope>NUCLEOTIDE SEQUENCE [LARGE SCALE GENOMIC DNA]</scope>
    <source>
        <strain evidence="5 6">DSM 23054</strain>
    </source>
</reference>
<evidence type="ECO:0000259" key="4">
    <source>
        <dbReference type="PROSITE" id="PS50995"/>
    </source>
</evidence>
<keyword evidence="6" id="KW-1185">Reference proteome</keyword>
<dbReference type="OrthoDB" id="5327581at2"/>